<evidence type="ECO:0000256" key="1">
    <source>
        <dbReference type="SAM" id="MobiDB-lite"/>
    </source>
</evidence>
<feature type="compositionally biased region" description="Acidic residues" evidence="1">
    <location>
        <begin position="275"/>
        <end position="322"/>
    </location>
</feature>
<accession>A0ABV8HPN9</accession>
<dbReference type="InterPro" id="IPR005031">
    <property type="entry name" value="COQ10_START"/>
</dbReference>
<feature type="region of interest" description="Disordered" evidence="1">
    <location>
        <begin position="1"/>
        <end position="20"/>
    </location>
</feature>
<proteinExistence type="predicted"/>
<dbReference type="EMBL" id="JBHSBB010000014">
    <property type="protein sequence ID" value="MFC4033975.1"/>
    <property type="molecule type" value="Genomic_DNA"/>
</dbReference>
<keyword evidence="4" id="KW-1185">Reference proteome</keyword>
<gene>
    <name evidence="3" type="ORF">ACFO3J_21180</name>
</gene>
<dbReference type="PANTHER" id="PTHR33824">
    <property type="entry name" value="POLYKETIDE CYCLASE/DEHYDRASE AND LIPID TRANSPORT SUPERFAMILY PROTEIN"/>
    <property type="match status" value="1"/>
</dbReference>
<name>A0ABV8HPN9_9ACTN</name>
<dbReference type="SUPFAM" id="SSF55961">
    <property type="entry name" value="Bet v1-like"/>
    <property type="match status" value="1"/>
</dbReference>
<sequence length="339" mass="37437">MPQNKQESNGGGSTGLDELREEVSDFLHGIAHGWVEKAEDKVSGLTDKLTGMAEEKGGTAAVGARILKGENPAKAMLGQKTKDTKDKVVGKAKEAIPGMGGGGGEGNEGNSKTTNIMESIDVGVPVRIAYDHWTQLEDFPTFSKGVQDVSKEDDVTSKWTAKIAFSTRNWEATVQEQVPDERIRWTSEGNKGTTSGVVSFHELAPDLTRILVVVEYTPDGFMEKFANLWRAVGRRLRLDLKHFGRHVTMNADEEVEGWRGEIRDGEVVRSHEDGMQDDEPDEDQDEDSYEDDEDEDDGDESADDAQDDFDEEDEDEEEEEQDGKEKGGRRAKALRGRAG</sequence>
<dbReference type="InterPro" id="IPR023393">
    <property type="entry name" value="START-like_dom_sf"/>
</dbReference>
<reference evidence="4" key="1">
    <citation type="journal article" date="2019" name="Int. J. Syst. Evol. Microbiol.">
        <title>The Global Catalogue of Microorganisms (GCM) 10K type strain sequencing project: providing services to taxonomists for standard genome sequencing and annotation.</title>
        <authorList>
            <consortium name="The Broad Institute Genomics Platform"/>
            <consortium name="The Broad Institute Genome Sequencing Center for Infectious Disease"/>
            <person name="Wu L."/>
            <person name="Ma J."/>
        </authorList>
    </citation>
    <scope>NUCLEOTIDE SEQUENCE [LARGE SCALE GENOMIC DNA]</scope>
    <source>
        <strain evidence="4">CGMCC 4.7237</strain>
    </source>
</reference>
<feature type="compositionally biased region" description="Basic residues" evidence="1">
    <location>
        <begin position="329"/>
        <end position="339"/>
    </location>
</feature>
<organism evidence="3 4">
    <name type="scientific">Streptomyces polygonati</name>
    <dbReference type="NCBI Taxonomy" id="1617087"/>
    <lineage>
        <taxon>Bacteria</taxon>
        <taxon>Bacillati</taxon>
        <taxon>Actinomycetota</taxon>
        <taxon>Actinomycetes</taxon>
        <taxon>Kitasatosporales</taxon>
        <taxon>Streptomycetaceae</taxon>
        <taxon>Streptomyces</taxon>
    </lineage>
</organism>
<evidence type="ECO:0000313" key="4">
    <source>
        <dbReference type="Proteomes" id="UP001595765"/>
    </source>
</evidence>
<feature type="domain" description="Coenzyme Q-binding protein COQ10 START" evidence="2">
    <location>
        <begin position="122"/>
        <end position="242"/>
    </location>
</feature>
<protein>
    <submittedName>
        <fullName evidence="3">SRPBCC family protein</fullName>
    </submittedName>
</protein>
<dbReference type="PANTHER" id="PTHR33824:SF7">
    <property type="entry name" value="POLYKETIDE CYCLASE_DEHYDRASE AND LIPID TRANSPORT SUPERFAMILY PROTEIN"/>
    <property type="match status" value="1"/>
</dbReference>
<feature type="region of interest" description="Disordered" evidence="1">
    <location>
        <begin position="263"/>
        <end position="339"/>
    </location>
</feature>
<dbReference type="Proteomes" id="UP001595765">
    <property type="component" value="Unassembled WGS sequence"/>
</dbReference>
<dbReference type="CDD" id="cd07817">
    <property type="entry name" value="SRPBCC_8"/>
    <property type="match status" value="1"/>
</dbReference>
<evidence type="ECO:0000313" key="3">
    <source>
        <dbReference type="EMBL" id="MFC4033975.1"/>
    </source>
</evidence>
<dbReference type="InterPro" id="IPR047137">
    <property type="entry name" value="ORF3"/>
</dbReference>
<feature type="compositionally biased region" description="Basic and acidic residues" evidence="1">
    <location>
        <begin position="263"/>
        <end position="274"/>
    </location>
</feature>
<dbReference type="Gene3D" id="3.30.530.20">
    <property type="match status" value="1"/>
</dbReference>
<dbReference type="RefSeq" id="WP_386431349.1">
    <property type="nucleotide sequence ID" value="NZ_JBHSBB010000014.1"/>
</dbReference>
<evidence type="ECO:0000259" key="2">
    <source>
        <dbReference type="Pfam" id="PF03364"/>
    </source>
</evidence>
<comment type="caution">
    <text evidence="3">The sequence shown here is derived from an EMBL/GenBank/DDBJ whole genome shotgun (WGS) entry which is preliminary data.</text>
</comment>
<dbReference type="Pfam" id="PF03364">
    <property type="entry name" value="Polyketide_cyc"/>
    <property type="match status" value="1"/>
</dbReference>